<keyword evidence="5 10" id="KW-0812">Transmembrane</keyword>
<evidence type="ECO:0000256" key="6">
    <source>
        <dbReference type="ARBA" id="ARBA00022989"/>
    </source>
</evidence>
<protein>
    <recommendedName>
        <fullName evidence="9">Multidrug-efflux transporter</fullName>
    </recommendedName>
</protein>
<feature type="transmembrane region" description="Helical" evidence="10">
    <location>
        <begin position="57"/>
        <end position="81"/>
    </location>
</feature>
<feature type="transmembrane region" description="Helical" evidence="10">
    <location>
        <begin position="165"/>
        <end position="188"/>
    </location>
</feature>
<proteinExistence type="predicted"/>
<keyword evidence="2" id="KW-0813">Transport</keyword>
<feature type="transmembrane region" description="Helical" evidence="10">
    <location>
        <begin position="361"/>
        <end position="383"/>
    </location>
</feature>
<dbReference type="InterPro" id="IPR050222">
    <property type="entry name" value="MATE_MdtK"/>
</dbReference>
<dbReference type="GO" id="GO:0005886">
    <property type="term" value="C:plasma membrane"/>
    <property type="evidence" value="ECO:0007669"/>
    <property type="project" value="UniProtKB-SubCell"/>
</dbReference>
<name>A0A5C1NMF6_9GAMM</name>
<keyword evidence="4" id="KW-1003">Cell membrane</keyword>
<keyword evidence="12" id="KW-1185">Reference proteome</keyword>
<gene>
    <name evidence="11" type="ORF">E4T21_20625</name>
</gene>
<dbReference type="Pfam" id="PF01554">
    <property type="entry name" value="MatE"/>
    <property type="match status" value="2"/>
</dbReference>
<evidence type="ECO:0000256" key="4">
    <source>
        <dbReference type="ARBA" id="ARBA00022475"/>
    </source>
</evidence>
<keyword evidence="6 10" id="KW-1133">Transmembrane helix</keyword>
<accession>A0A5C1NMF6</accession>
<keyword evidence="7" id="KW-0406">Ion transport</keyword>
<reference evidence="11" key="1">
    <citation type="submission" date="2021-02" db="EMBL/GenBank/DDBJ databases">
        <title>Strain Y2R2, a novel species of the genus Halomonas.</title>
        <authorList>
            <person name="Huang H."/>
        </authorList>
    </citation>
    <scope>NUCLEOTIDE SEQUENCE</scope>
    <source>
        <strain evidence="11">Y2R2</strain>
    </source>
</reference>
<feature type="transmembrane region" description="Helical" evidence="10">
    <location>
        <begin position="423"/>
        <end position="441"/>
    </location>
</feature>
<sequence length="478" mass="50628">MPPTRPSLTDGSTLSTLIRLALPIVLANVLQTAYQLIDAFWVGRLGAEAVAAVSLSFPLIFLLLSVGIGLAVAGTVLAAQYHGSGNRDAVNRVSAQAMLGMIVLSLILGSVGYVLSPTAVDFLGAADDVQPLAALYLKISFIGLPFMFIYAIFQSLMRGVGDAKTPLVIVFVTVILNFILDPLLILGWGPVPAMGVSGAAIATVITQGLSTVAGLYILFSGRWGIQLKLSQLKPDHHLLWRLFALGGPTAVEQSTRALGMMLMTTLVAGFGTVTLAAYGIGTRIFSFVIIPALGLSQAASALVGQNIGAGKTERAEKTAYASAAIAFVSLTAVGILCFFFADPLVAIFVPDAHQVIEEGALFVRITALTFGLMGTQIVIAGAFRGAGDTVMAMAIALVSLWVLQFPLAWILAERTSLQEIGIYWAYPIQNIITAVVAWMWFRSGRWKRHRLIDGEDGEASLKTAATSVPPVDSPNKRP</sequence>
<dbReference type="RefSeq" id="WP_149286823.1">
    <property type="nucleotide sequence ID" value="NZ_CP038437.2"/>
</dbReference>
<keyword evidence="3" id="KW-0050">Antiport</keyword>
<evidence type="ECO:0000256" key="1">
    <source>
        <dbReference type="ARBA" id="ARBA00004429"/>
    </source>
</evidence>
<feature type="transmembrane region" description="Helical" evidence="10">
    <location>
        <begin position="135"/>
        <end position="153"/>
    </location>
</feature>
<dbReference type="GO" id="GO:0042910">
    <property type="term" value="F:xenobiotic transmembrane transporter activity"/>
    <property type="evidence" value="ECO:0007669"/>
    <property type="project" value="InterPro"/>
</dbReference>
<organism evidence="11 12">
    <name type="scientific">Halomonas binhaiensis</name>
    <dbReference type="NCBI Taxonomy" id="2562282"/>
    <lineage>
        <taxon>Bacteria</taxon>
        <taxon>Pseudomonadati</taxon>
        <taxon>Pseudomonadota</taxon>
        <taxon>Gammaproteobacteria</taxon>
        <taxon>Oceanospirillales</taxon>
        <taxon>Halomonadaceae</taxon>
        <taxon>Halomonas</taxon>
    </lineage>
</organism>
<evidence type="ECO:0000256" key="2">
    <source>
        <dbReference type="ARBA" id="ARBA00022448"/>
    </source>
</evidence>
<feature type="transmembrane region" description="Helical" evidence="10">
    <location>
        <begin position="390"/>
        <end position="411"/>
    </location>
</feature>
<dbReference type="EMBL" id="CP038437">
    <property type="protein sequence ID" value="QEM83703.1"/>
    <property type="molecule type" value="Genomic_DNA"/>
</dbReference>
<evidence type="ECO:0000256" key="8">
    <source>
        <dbReference type="ARBA" id="ARBA00023136"/>
    </source>
</evidence>
<dbReference type="PANTHER" id="PTHR43298">
    <property type="entry name" value="MULTIDRUG RESISTANCE PROTEIN NORM-RELATED"/>
    <property type="match status" value="1"/>
</dbReference>
<dbReference type="PANTHER" id="PTHR43298:SF2">
    <property type="entry name" value="FMN_FAD EXPORTER YEEO-RELATED"/>
    <property type="match status" value="1"/>
</dbReference>
<evidence type="ECO:0000256" key="9">
    <source>
        <dbReference type="ARBA" id="ARBA00031636"/>
    </source>
</evidence>
<dbReference type="InterPro" id="IPR002528">
    <property type="entry name" value="MATE_fam"/>
</dbReference>
<evidence type="ECO:0000313" key="11">
    <source>
        <dbReference type="EMBL" id="QEM83703.1"/>
    </source>
</evidence>
<dbReference type="InterPro" id="IPR048279">
    <property type="entry name" value="MdtK-like"/>
</dbReference>
<evidence type="ECO:0000256" key="3">
    <source>
        <dbReference type="ARBA" id="ARBA00022449"/>
    </source>
</evidence>
<feature type="transmembrane region" description="Helical" evidence="10">
    <location>
        <begin position="93"/>
        <end position="115"/>
    </location>
</feature>
<feature type="transmembrane region" description="Helical" evidence="10">
    <location>
        <begin position="319"/>
        <end position="341"/>
    </location>
</feature>
<dbReference type="AlphaFoldDB" id="A0A5C1NMF6"/>
<evidence type="ECO:0000256" key="10">
    <source>
        <dbReference type="SAM" id="Phobius"/>
    </source>
</evidence>
<dbReference type="GO" id="GO:0006811">
    <property type="term" value="P:monoatomic ion transport"/>
    <property type="evidence" value="ECO:0007669"/>
    <property type="project" value="UniProtKB-KW"/>
</dbReference>
<dbReference type="KEGG" id="hbh:E4T21_20625"/>
<feature type="transmembrane region" description="Helical" evidence="10">
    <location>
        <begin position="284"/>
        <end position="307"/>
    </location>
</feature>
<dbReference type="CDD" id="cd13142">
    <property type="entry name" value="MATE_like_12"/>
    <property type="match status" value="1"/>
</dbReference>
<dbReference type="GO" id="GO:0015297">
    <property type="term" value="F:antiporter activity"/>
    <property type="evidence" value="ECO:0007669"/>
    <property type="project" value="UniProtKB-KW"/>
</dbReference>
<feature type="transmembrane region" description="Helical" evidence="10">
    <location>
        <begin position="20"/>
        <end position="37"/>
    </location>
</feature>
<dbReference type="PIRSF" id="PIRSF006603">
    <property type="entry name" value="DinF"/>
    <property type="match status" value="1"/>
</dbReference>
<evidence type="ECO:0000256" key="5">
    <source>
        <dbReference type="ARBA" id="ARBA00022692"/>
    </source>
</evidence>
<dbReference type="NCBIfam" id="TIGR00797">
    <property type="entry name" value="matE"/>
    <property type="match status" value="1"/>
</dbReference>
<feature type="transmembrane region" description="Helical" evidence="10">
    <location>
        <begin position="257"/>
        <end position="278"/>
    </location>
</feature>
<dbReference type="Proteomes" id="UP000324285">
    <property type="component" value="Chromosome"/>
</dbReference>
<keyword evidence="8 10" id="KW-0472">Membrane</keyword>
<dbReference type="OrthoDB" id="9806302at2"/>
<comment type="subcellular location">
    <subcellularLocation>
        <location evidence="1">Cell inner membrane</location>
        <topology evidence="1">Multi-pass membrane protein</topology>
    </subcellularLocation>
</comment>
<feature type="transmembrane region" description="Helical" evidence="10">
    <location>
        <begin position="194"/>
        <end position="219"/>
    </location>
</feature>
<evidence type="ECO:0000256" key="7">
    <source>
        <dbReference type="ARBA" id="ARBA00023065"/>
    </source>
</evidence>
<evidence type="ECO:0000313" key="12">
    <source>
        <dbReference type="Proteomes" id="UP000324285"/>
    </source>
</evidence>